<dbReference type="EMBL" id="FOPY01000013">
    <property type="protein sequence ID" value="SFH95450.1"/>
    <property type="molecule type" value="Genomic_DNA"/>
</dbReference>
<keyword evidence="5 8" id="KW-0547">Nucleotide-binding</keyword>
<comment type="subcellular location">
    <subcellularLocation>
        <location evidence="1 8">Cytoplasm</location>
    </subcellularLocation>
</comment>
<keyword evidence="6 8" id="KW-0067">ATP-binding</keyword>
<feature type="binding site" evidence="8">
    <location>
        <begin position="33"/>
        <end position="38"/>
    </location>
    <ligand>
        <name>ATP</name>
        <dbReference type="ChEBI" id="CHEBI:30616"/>
    </ligand>
</feature>
<comment type="domain">
    <text evidence="8">The N-terminal region contains the highly conserved SGGXDS motif, predicted to be a P-loop motif involved in ATP binding.</text>
</comment>
<evidence type="ECO:0000256" key="6">
    <source>
        <dbReference type="ARBA" id="ARBA00022840"/>
    </source>
</evidence>
<evidence type="ECO:0000256" key="5">
    <source>
        <dbReference type="ARBA" id="ARBA00022741"/>
    </source>
</evidence>
<accession>A0A1I3E8Z1</accession>
<name>A0A1I3E8Z1_9GAMM</name>
<dbReference type="Pfam" id="PF01171">
    <property type="entry name" value="ATP_bind_3"/>
    <property type="match status" value="1"/>
</dbReference>
<dbReference type="AlphaFoldDB" id="A0A1I3E8Z1"/>
<dbReference type="Pfam" id="PF11734">
    <property type="entry name" value="TilS_C"/>
    <property type="match status" value="1"/>
</dbReference>
<dbReference type="NCBIfam" id="TIGR02432">
    <property type="entry name" value="lysidine_TilS_N"/>
    <property type="match status" value="1"/>
</dbReference>
<dbReference type="InterPro" id="IPR012796">
    <property type="entry name" value="Lysidine-tRNA-synth_C"/>
</dbReference>
<dbReference type="GO" id="GO:0006400">
    <property type="term" value="P:tRNA modification"/>
    <property type="evidence" value="ECO:0007669"/>
    <property type="project" value="UniProtKB-UniRule"/>
</dbReference>
<keyword evidence="4 8" id="KW-0819">tRNA processing</keyword>
<dbReference type="Pfam" id="PF09179">
    <property type="entry name" value="TilS"/>
    <property type="match status" value="1"/>
</dbReference>
<evidence type="ECO:0000256" key="2">
    <source>
        <dbReference type="ARBA" id="ARBA00022490"/>
    </source>
</evidence>
<dbReference type="CDD" id="cd01992">
    <property type="entry name" value="TilS_N"/>
    <property type="match status" value="1"/>
</dbReference>
<gene>
    <name evidence="8" type="primary">tilS</name>
    <name evidence="10" type="ORF">SAMN04487959_11336</name>
</gene>
<dbReference type="InterPro" id="IPR015262">
    <property type="entry name" value="tRNA_Ile_lys_synt_subst-bd"/>
</dbReference>
<keyword evidence="3 8" id="KW-0436">Ligase</keyword>
<dbReference type="Proteomes" id="UP000199040">
    <property type="component" value="Unassembled WGS sequence"/>
</dbReference>
<dbReference type="PANTHER" id="PTHR43033:SF1">
    <property type="entry name" value="TRNA(ILE)-LYSIDINE SYNTHASE-RELATED"/>
    <property type="match status" value="1"/>
</dbReference>
<evidence type="ECO:0000256" key="3">
    <source>
        <dbReference type="ARBA" id="ARBA00022598"/>
    </source>
</evidence>
<keyword evidence="11" id="KW-1185">Reference proteome</keyword>
<comment type="similarity">
    <text evidence="8">Belongs to the tRNA(Ile)-lysidine synthase family.</text>
</comment>
<keyword evidence="2 8" id="KW-0963">Cytoplasm</keyword>
<organism evidence="10 11">
    <name type="scientific">Modicisalibacter xianhensis</name>
    <dbReference type="NCBI Taxonomy" id="442341"/>
    <lineage>
        <taxon>Bacteria</taxon>
        <taxon>Pseudomonadati</taxon>
        <taxon>Pseudomonadota</taxon>
        <taxon>Gammaproteobacteria</taxon>
        <taxon>Oceanospirillales</taxon>
        <taxon>Halomonadaceae</taxon>
        <taxon>Modicisalibacter</taxon>
    </lineage>
</organism>
<evidence type="ECO:0000256" key="1">
    <source>
        <dbReference type="ARBA" id="ARBA00004496"/>
    </source>
</evidence>
<dbReference type="Gene3D" id="1.20.59.20">
    <property type="match status" value="1"/>
</dbReference>
<dbReference type="PANTHER" id="PTHR43033">
    <property type="entry name" value="TRNA(ILE)-LYSIDINE SYNTHASE-RELATED"/>
    <property type="match status" value="1"/>
</dbReference>
<dbReference type="GO" id="GO:0005737">
    <property type="term" value="C:cytoplasm"/>
    <property type="evidence" value="ECO:0007669"/>
    <property type="project" value="UniProtKB-SubCell"/>
</dbReference>
<dbReference type="HAMAP" id="MF_01161">
    <property type="entry name" value="tRNA_Ile_lys_synt"/>
    <property type="match status" value="1"/>
</dbReference>
<evidence type="ECO:0000313" key="10">
    <source>
        <dbReference type="EMBL" id="SFH95450.1"/>
    </source>
</evidence>
<dbReference type="NCBIfam" id="TIGR02433">
    <property type="entry name" value="lysidine_TilS_C"/>
    <property type="match status" value="1"/>
</dbReference>
<dbReference type="Gene3D" id="3.40.50.620">
    <property type="entry name" value="HUPs"/>
    <property type="match status" value="1"/>
</dbReference>
<dbReference type="InterPro" id="IPR011063">
    <property type="entry name" value="TilS/TtcA_N"/>
</dbReference>
<evidence type="ECO:0000313" key="11">
    <source>
        <dbReference type="Proteomes" id="UP000199040"/>
    </source>
</evidence>
<feature type="domain" description="Lysidine-tRNA(Ile) synthetase C-terminal" evidence="9">
    <location>
        <begin position="362"/>
        <end position="425"/>
    </location>
</feature>
<reference evidence="10 11" key="1">
    <citation type="submission" date="2016-10" db="EMBL/GenBank/DDBJ databases">
        <authorList>
            <person name="de Groot N.N."/>
        </authorList>
    </citation>
    <scope>NUCLEOTIDE SEQUENCE [LARGE SCALE GENOMIC DNA]</scope>
    <source>
        <strain evidence="10 11">CGMCC 1.6848</strain>
    </source>
</reference>
<comment type="catalytic activity">
    <reaction evidence="7 8">
        <text>cytidine(34) in tRNA(Ile2) + L-lysine + ATP = lysidine(34) in tRNA(Ile2) + AMP + diphosphate + H(+)</text>
        <dbReference type="Rhea" id="RHEA:43744"/>
        <dbReference type="Rhea" id="RHEA-COMP:10625"/>
        <dbReference type="Rhea" id="RHEA-COMP:10670"/>
        <dbReference type="ChEBI" id="CHEBI:15378"/>
        <dbReference type="ChEBI" id="CHEBI:30616"/>
        <dbReference type="ChEBI" id="CHEBI:32551"/>
        <dbReference type="ChEBI" id="CHEBI:33019"/>
        <dbReference type="ChEBI" id="CHEBI:82748"/>
        <dbReference type="ChEBI" id="CHEBI:83665"/>
        <dbReference type="ChEBI" id="CHEBI:456215"/>
        <dbReference type="EC" id="6.3.4.19"/>
    </reaction>
</comment>
<dbReference type="GO" id="GO:0032267">
    <property type="term" value="F:tRNA(Ile)-lysidine synthase activity"/>
    <property type="evidence" value="ECO:0007669"/>
    <property type="project" value="UniProtKB-EC"/>
</dbReference>
<dbReference type="InterPro" id="IPR012795">
    <property type="entry name" value="tRNA_Ile_lys_synt_N"/>
</dbReference>
<dbReference type="InterPro" id="IPR012094">
    <property type="entry name" value="tRNA_Ile_lys_synt"/>
</dbReference>
<dbReference type="InterPro" id="IPR014729">
    <property type="entry name" value="Rossmann-like_a/b/a_fold"/>
</dbReference>
<protein>
    <recommendedName>
        <fullName evidence="8">tRNA(Ile)-lysidine synthase</fullName>
        <ecNumber evidence="8">6.3.4.19</ecNumber>
    </recommendedName>
    <alternativeName>
        <fullName evidence="8">tRNA(Ile)-2-lysyl-cytidine synthase</fullName>
    </alternativeName>
    <alternativeName>
        <fullName evidence="8">tRNA(Ile)-lysidine synthetase</fullName>
    </alternativeName>
</protein>
<dbReference type="SMART" id="SM00977">
    <property type="entry name" value="TilS_C"/>
    <property type="match status" value="1"/>
</dbReference>
<dbReference type="SUPFAM" id="SSF52402">
    <property type="entry name" value="Adenine nucleotide alpha hydrolases-like"/>
    <property type="match status" value="1"/>
</dbReference>
<evidence type="ECO:0000259" key="9">
    <source>
        <dbReference type="SMART" id="SM00977"/>
    </source>
</evidence>
<sequence>MELQHKPSMSLPAVIDNALATVPPGRPVWIALSGGLDSCLLLTLAVQASRRYPHPIYALHVNHGLQTAAGDFERHCGVLCSRLGVPLYIERVRVESRGQGLEAAAREARYAAFAQRVGAGETLWLAQHADDQAETLLLAALRGSGIRGLAGMPAQRDWQGRRLVRPLLPYTRSELEREAQALRLDWVDDPSNRDVTIDRNYLRCDILPRLAARWPGASSSLARSAVLAGEADTLLDELAALDLEAAGGDAGCLALVHVISLSPARQRLLIRHACQRLALPTPPASRLAALLAQLDARRDAGVVVAWPGGEARRWRGMLYLQAPQVPVPEDWQAEWNGHAGLSTPAGIVDVNLASHEGRACRLRLTWRRGGETLRIAGRGRRDVKRLLQEANIPPWRRDRQLLAWHGDTLVAVLGVAVAEGWKMTYA</sequence>
<dbReference type="STRING" id="442341.SAMN04487959_11336"/>
<dbReference type="SUPFAM" id="SSF82829">
    <property type="entry name" value="MesJ substrate recognition domain-like"/>
    <property type="match status" value="1"/>
</dbReference>
<dbReference type="SUPFAM" id="SSF56037">
    <property type="entry name" value="PheT/TilS domain"/>
    <property type="match status" value="1"/>
</dbReference>
<evidence type="ECO:0000256" key="7">
    <source>
        <dbReference type="ARBA" id="ARBA00048539"/>
    </source>
</evidence>
<evidence type="ECO:0000256" key="4">
    <source>
        <dbReference type="ARBA" id="ARBA00022694"/>
    </source>
</evidence>
<dbReference type="EC" id="6.3.4.19" evidence="8"/>
<comment type="function">
    <text evidence="8">Ligates lysine onto the cytidine present at position 34 of the AUA codon-specific tRNA(Ile) that contains the anticodon CAU, in an ATP-dependent manner. Cytidine is converted to lysidine, thus changing the amino acid specificity of the tRNA from methionine to isoleucine.</text>
</comment>
<dbReference type="GO" id="GO:0005524">
    <property type="term" value="F:ATP binding"/>
    <property type="evidence" value="ECO:0007669"/>
    <property type="project" value="UniProtKB-UniRule"/>
</dbReference>
<proteinExistence type="inferred from homology"/>
<evidence type="ECO:0000256" key="8">
    <source>
        <dbReference type="HAMAP-Rule" id="MF_01161"/>
    </source>
</evidence>